<dbReference type="SUPFAM" id="SSF54427">
    <property type="entry name" value="NTF2-like"/>
    <property type="match status" value="1"/>
</dbReference>
<evidence type="ECO:0000313" key="3">
    <source>
        <dbReference type="Proteomes" id="UP000218231"/>
    </source>
</evidence>
<dbReference type="AlphaFoldDB" id="A0A2A2KQV2"/>
<protein>
    <recommendedName>
        <fullName evidence="4">DUF4440 domain-containing protein</fullName>
    </recommendedName>
</protein>
<reference evidence="2 3" key="1">
    <citation type="journal article" date="2017" name="Curr. Biol.">
        <title>Genome architecture and evolution of a unichromosomal asexual nematode.</title>
        <authorList>
            <person name="Fradin H."/>
            <person name="Zegar C."/>
            <person name="Gutwein M."/>
            <person name="Lucas J."/>
            <person name="Kovtun M."/>
            <person name="Corcoran D."/>
            <person name="Baugh L.R."/>
            <person name="Kiontke K."/>
            <person name="Gunsalus K."/>
            <person name="Fitch D.H."/>
            <person name="Piano F."/>
        </authorList>
    </citation>
    <scope>NUCLEOTIDE SEQUENCE [LARGE SCALE GENOMIC DNA]</scope>
    <source>
        <strain evidence="2">PF1309</strain>
    </source>
</reference>
<keyword evidence="1" id="KW-0732">Signal</keyword>
<evidence type="ECO:0008006" key="4">
    <source>
        <dbReference type="Google" id="ProtNLM"/>
    </source>
</evidence>
<dbReference type="Gene3D" id="3.10.450.50">
    <property type="match status" value="1"/>
</dbReference>
<keyword evidence="3" id="KW-1185">Reference proteome</keyword>
<comment type="caution">
    <text evidence="2">The sequence shown here is derived from an EMBL/GenBank/DDBJ whole genome shotgun (WGS) entry which is preliminary data.</text>
</comment>
<accession>A0A2A2KQV2</accession>
<dbReference type="EMBL" id="LIAE01007929">
    <property type="protein sequence ID" value="PAV76197.1"/>
    <property type="molecule type" value="Genomic_DNA"/>
</dbReference>
<evidence type="ECO:0000256" key="1">
    <source>
        <dbReference type="SAM" id="SignalP"/>
    </source>
</evidence>
<proteinExistence type="predicted"/>
<name>A0A2A2KQV2_9BILA</name>
<dbReference type="OrthoDB" id="5778155at2759"/>
<gene>
    <name evidence="2" type="ORF">WR25_21340</name>
</gene>
<evidence type="ECO:0000313" key="2">
    <source>
        <dbReference type="EMBL" id="PAV76197.1"/>
    </source>
</evidence>
<sequence length="143" mass="16704">MKVALVALFTFVAFVNATHSDGSRTMRDLFKLYSERVYGKKYDLIRSMYDINGVTVEGGKRAFFGPEAISNAIRGYHNELGEGKNTLNFNERFEQLGDNLLYYYSDYKTDLSDRTIEGHYWQIWKKSTDGSWKIIHDEFTIRE</sequence>
<feature type="chain" id="PRO_5013013986" description="DUF4440 domain-containing protein" evidence="1">
    <location>
        <begin position="18"/>
        <end position="143"/>
    </location>
</feature>
<organism evidence="2 3">
    <name type="scientific">Diploscapter pachys</name>
    <dbReference type="NCBI Taxonomy" id="2018661"/>
    <lineage>
        <taxon>Eukaryota</taxon>
        <taxon>Metazoa</taxon>
        <taxon>Ecdysozoa</taxon>
        <taxon>Nematoda</taxon>
        <taxon>Chromadorea</taxon>
        <taxon>Rhabditida</taxon>
        <taxon>Rhabditina</taxon>
        <taxon>Rhabditomorpha</taxon>
        <taxon>Rhabditoidea</taxon>
        <taxon>Rhabditidae</taxon>
        <taxon>Diploscapter</taxon>
    </lineage>
</organism>
<feature type="signal peptide" evidence="1">
    <location>
        <begin position="1"/>
        <end position="17"/>
    </location>
</feature>
<dbReference type="InterPro" id="IPR032710">
    <property type="entry name" value="NTF2-like_dom_sf"/>
</dbReference>
<dbReference type="Proteomes" id="UP000218231">
    <property type="component" value="Unassembled WGS sequence"/>
</dbReference>